<keyword evidence="4" id="KW-0808">Transferase</keyword>
<dbReference type="PANTHER" id="PTHR30135:SF3">
    <property type="entry name" value="GLUCONEOGENESIS FACTOR-RELATED"/>
    <property type="match status" value="1"/>
</dbReference>
<name>A0A0R2H7E9_WEIVI</name>
<dbReference type="Proteomes" id="UP000254621">
    <property type="component" value="Unassembled WGS sequence"/>
</dbReference>
<dbReference type="HAMAP" id="MF_00973">
    <property type="entry name" value="Gluconeogen_factor"/>
    <property type="match status" value="1"/>
</dbReference>
<sequence>MTSEIKVETKPKIVVIGGGSGQPLILKGLKQYDAELTAVITVTDDGGSSGTLRDYLDIIPPGDVRNVMAVMSNVSPEFIDVFQYRFKKEDEMLAGHALGNLVIAAMAEKENDIFRGVQILSHLMNVDGHIYPVANEPLVLHAKFKDGTELSGEAEITAAHKVIDHIWVTPQDDSSRRVAQAPSEVINAILNADEIVLGPGSLYTSVLPNLVVDNVREALKLTPAKIIYIANIMTQKGETDGYSEADHVRAINDHIGSQIVDAVIMNTGEVPDNYIDWQKWNEVSTQVASAPEEVRKEGAVPITGDLLELRDDGAFHDGDAVAKLIMQIATGPDEK</sequence>
<dbReference type="InterPro" id="IPR038136">
    <property type="entry name" value="CofD-like_dom_sf"/>
</dbReference>
<comment type="function">
    <text evidence="2">Required for morphogenesis under gluconeogenic growth conditions.</text>
</comment>
<evidence type="ECO:0000313" key="4">
    <source>
        <dbReference type="EMBL" id="SUP52695.1"/>
    </source>
</evidence>
<reference evidence="3 5" key="1">
    <citation type="journal article" date="2015" name="Genome Announc.">
        <title>Expanding the biotechnology potential of lactobacilli through comparative genomics of 213 strains and associated genera.</title>
        <authorList>
            <person name="Sun Z."/>
            <person name="Harris H.M."/>
            <person name="McCann A."/>
            <person name="Guo C."/>
            <person name="Argimon S."/>
            <person name="Zhang W."/>
            <person name="Yang X."/>
            <person name="Jeffery I.B."/>
            <person name="Cooney J.C."/>
            <person name="Kagawa T.F."/>
            <person name="Liu W."/>
            <person name="Song Y."/>
            <person name="Salvetti E."/>
            <person name="Wrobel A."/>
            <person name="Rasinkangas P."/>
            <person name="Parkhill J."/>
            <person name="Rea M.C."/>
            <person name="O'Sullivan O."/>
            <person name="Ritari J."/>
            <person name="Douillard F.P."/>
            <person name="Paul Ross R."/>
            <person name="Yang R."/>
            <person name="Briner A.E."/>
            <person name="Felis G.E."/>
            <person name="de Vos W.M."/>
            <person name="Barrangou R."/>
            <person name="Klaenhammer T.R."/>
            <person name="Caufield P.W."/>
            <person name="Cui Y."/>
            <person name="Zhang H."/>
            <person name="O'Toole P.W."/>
        </authorList>
    </citation>
    <scope>NUCLEOTIDE SEQUENCE [LARGE SCALE GENOMIC DNA]</scope>
    <source>
        <strain evidence="3 5">DSM 20410</strain>
    </source>
</reference>
<dbReference type="AlphaFoldDB" id="A0A0R2H7E9"/>
<evidence type="ECO:0000313" key="5">
    <source>
        <dbReference type="Proteomes" id="UP000051992"/>
    </source>
</evidence>
<dbReference type="Proteomes" id="UP000051992">
    <property type="component" value="Unassembled WGS sequence"/>
</dbReference>
<organism evidence="3 5">
    <name type="scientific">Weissella viridescens</name>
    <name type="common">Lactobacillus viridescens</name>
    <dbReference type="NCBI Taxonomy" id="1629"/>
    <lineage>
        <taxon>Bacteria</taxon>
        <taxon>Bacillati</taxon>
        <taxon>Bacillota</taxon>
        <taxon>Bacilli</taxon>
        <taxon>Lactobacillales</taxon>
        <taxon>Lactobacillaceae</taxon>
        <taxon>Weissella</taxon>
    </lineage>
</organism>
<comment type="similarity">
    <text evidence="2">Belongs to the gluconeogenesis factor family.</text>
</comment>
<dbReference type="GO" id="GO:0005737">
    <property type="term" value="C:cytoplasm"/>
    <property type="evidence" value="ECO:0007669"/>
    <property type="project" value="UniProtKB-SubCell"/>
</dbReference>
<dbReference type="InterPro" id="IPR002882">
    <property type="entry name" value="CofD"/>
</dbReference>
<gene>
    <name evidence="3" type="ORF">IV50_GL000778</name>
    <name evidence="4" type="ORF">NCTC13645_00594</name>
</gene>
<dbReference type="Gene3D" id="3.40.50.10680">
    <property type="entry name" value="CofD-like domains"/>
    <property type="match status" value="1"/>
</dbReference>
<dbReference type="GO" id="GO:0043743">
    <property type="term" value="F:LPPG:FO 2-phospho-L-lactate transferase activity"/>
    <property type="evidence" value="ECO:0007669"/>
    <property type="project" value="InterPro"/>
</dbReference>
<dbReference type="SUPFAM" id="SSF142338">
    <property type="entry name" value="CofD-like"/>
    <property type="match status" value="1"/>
</dbReference>
<accession>A0A0R2H7E9</accession>
<dbReference type="NCBIfam" id="TIGR01826">
    <property type="entry name" value="CofD_related"/>
    <property type="match status" value="1"/>
</dbReference>
<dbReference type="Pfam" id="PF01933">
    <property type="entry name" value="CofD"/>
    <property type="match status" value="1"/>
</dbReference>
<reference evidence="4 6" key="2">
    <citation type="submission" date="2018-06" db="EMBL/GenBank/DDBJ databases">
        <authorList>
            <consortium name="Pathogen Informatics"/>
            <person name="Doyle S."/>
        </authorList>
    </citation>
    <scope>NUCLEOTIDE SEQUENCE [LARGE SCALE GENOMIC DNA]</scope>
    <source>
        <strain evidence="4 6">NCTC13645</strain>
    </source>
</reference>
<proteinExistence type="inferred from homology"/>
<evidence type="ECO:0000313" key="6">
    <source>
        <dbReference type="Proteomes" id="UP000254621"/>
    </source>
</evidence>
<dbReference type="PATRIC" id="fig|1629.5.peg.783"/>
<dbReference type="EMBL" id="UHIV01000001">
    <property type="protein sequence ID" value="SUP52695.1"/>
    <property type="molecule type" value="Genomic_DNA"/>
</dbReference>
<keyword evidence="5" id="KW-1185">Reference proteome</keyword>
<dbReference type="InterPro" id="IPR010119">
    <property type="entry name" value="Gluconeogen_factor"/>
</dbReference>
<dbReference type="STRING" id="1629.IV50_GL000778"/>
<dbReference type="CDD" id="cd07187">
    <property type="entry name" value="YvcK_like"/>
    <property type="match status" value="1"/>
</dbReference>
<keyword evidence="1 2" id="KW-0963">Cytoplasm</keyword>
<dbReference type="GO" id="GO:0008360">
    <property type="term" value="P:regulation of cell shape"/>
    <property type="evidence" value="ECO:0007669"/>
    <property type="project" value="UniProtKB-UniRule"/>
</dbReference>
<evidence type="ECO:0000256" key="2">
    <source>
        <dbReference type="HAMAP-Rule" id="MF_00973"/>
    </source>
</evidence>
<dbReference type="RefSeq" id="WP_057745339.1">
    <property type="nucleotide sequence ID" value="NZ_BJLU01000004.1"/>
</dbReference>
<evidence type="ECO:0000256" key="1">
    <source>
        <dbReference type="ARBA" id="ARBA00022490"/>
    </source>
</evidence>
<evidence type="ECO:0000313" key="3">
    <source>
        <dbReference type="EMBL" id="KRN46501.1"/>
    </source>
</evidence>
<dbReference type="OrthoDB" id="9783842at2"/>
<dbReference type="EMBL" id="JQBM01000002">
    <property type="protein sequence ID" value="KRN46501.1"/>
    <property type="molecule type" value="Genomic_DNA"/>
</dbReference>
<protein>
    <recommendedName>
        <fullName evidence="2">Putative gluconeogenesis factor</fullName>
    </recommendedName>
</protein>
<dbReference type="PANTHER" id="PTHR30135">
    <property type="entry name" value="UNCHARACTERIZED PROTEIN YVCK-RELATED"/>
    <property type="match status" value="1"/>
</dbReference>
<comment type="subcellular location">
    <subcellularLocation>
        <location evidence="2">Cytoplasm</location>
    </subcellularLocation>
</comment>